<keyword evidence="1" id="KW-0812">Transmembrane</keyword>
<evidence type="ECO:0000313" key="3">
    <source>
        <dbReference type="Proteomes" id="UP000548978"/>
    </source>
</evidence>
<gene>
    <name evidence="2" type="ORF">FHS65_000936</name>
</gene>
<keyword evidence="3" id="KW-1185">Reference proteome</keyword>
<protein>
    <submittedName>
        <fullName evidence="2">Uncharacterized protein</fullName>
    </submittedName>
</protein>
<dbReference type="Proteomes" id="UP000548978">
    <property type="component" value="Unassembled WGS sequence"/>
</dbReference>
<feature type="transmembrane region" description="Helical" evidence="1">
    <location>
        <begin position="29"/>
        <end position="50"/>
    </location>
</feature>
<keyword evidence="1" id="KW-0472">Membrane</keyword>
<comment type="caution">
    <text evidence="2">The sequence shown here is derived from an EMBL/GenBank/DDBJ whole genome shotgun (WGS) entry which is preliminary data.</text>
</comment>
<dbReference type="EMBL" id="JACIJB010000002">
    <property type="protein sequence ID" value="MBB5660196.1"/>
    <property type="molecule type" value="Genomic_DNA"/>
</dbReference>
<name>A0A7W9A2H0_9CAUL</name>
<organism evidence="2 3">
    <name type="scientific">Brevundimonas halotolerans</name>
    <dbReference type="NCBI Taxonomy" id="69670"/>
    <lineage>
        <taxon>Bacteria</taxon>
        <taxon>Pseudomonadati</taxon>
        <taxon>Pseudomonadota</taxon>
        <taxon>Alphaproteobacteria</taxon>
        <taxon>Caulobacterales</taxon>
        <taxon>Caulobacteraceae</taxon>
        <taxon>Brevundimonas</taxon>
    </lineage>
</organism>
<evidence type="ECO:0000256" key="1">
    <source>
        <dbReference type="SAM" id="Phobius"/>
    </source>
</evidence>
<evidence type="ECO:0000313" key="2">
    <source>
        <dbReference type="EMBL" id="MBB5660196.1"/>
    </source>
</evidence>
<sequence length="57" mass="6110">MPKPPAWIPFTGPVAAGVTAGLAAPHLGFWPLVIAATLMGLVPVIGYQLWKRAHHER</sequence>
<accession>A0A7W9A2H0</accession>
<proteinExistence type="predicted"/>
<keyword evidence="1" id="KW-1133">Transmembrane helix</keyword>
<dbReference type="AlphaFoldDB" id="A0A7W9A2H0"/>
<dbReference type="RefSeq" id="WP_164461968.1">
    <property type="nucleotide sequence ID" value="NZ_JACIJB010000002.1"/>
</dbReference>
<reference evidence="2 3" key="1">
    <citation type="submission" date="2020-08" db="EMBL/GenBank/DDBJ databases">
        <title>Genomic Encyclopedia of Type Strains, Phase IV (KMG-IV): sequencing the most valuable type-strain genomes for metagenomic binning, comparative biology and taxonomic classification.</title>
        <authorList>
            <person name="Goeker M."/>
        </authorList>
    </citation>
    <scope>NUCLEOTIDE SEQUENCE [LARGE SCALE GENOMIC DNA]</scope>
    <source>
        <strain evidence="2 3">DSM 24448</strain>
    </source>
</reference>